<dbReference type="GO" id="GO:0030976">
    <property type="term" value="F:thiamine pyrophosphate binding"/>
    <property type="evidence" value="ECO:0007669"/>
    <property type="project" value="UniProtKB-UniRule"/>
</dbReference>
<dbReference type="InterPro" id="IPR012001">
    <property type="entry name" value="Thiamin_PyroP_enz_TPP-bd_dom"/>
</dbReference>
<dbReference type="InterPro" id="IPR029061">
    <property type="entry name" value="THDP-binding"/>
</dbReference>
<dbReference type="GO" id="GO:0009099">
    <property type="term" value="P:L-valine biosynthetic process"/>
    <property type="evidence" value="ECO:0007669"/>
    <property type="project" value="UniProtKB-UniPathway"/>
</dbReference>
<dbReference type="GO" id="GO:0009097">
    <property type="term" value="P:isoleucine biosynthetic process"/>
    <property type="evidence" value="ECO:0007669"/>
    <property type="project" value="UniProtKB-UniPathway"/>
</dbReference>
<dbReference type="NCBIfam" id="TIGR00118">
    <property type="entry name" value="acolac_lg"/>
    <property type="match status" value="1"/>
</dbReference>
<keyword evidence="6" id="KW-0359">Herbicide resistance</keyword>
<dbReference type="Gene3D" id="3.40.50.1220">
    <property type="entry name" value="TPP-binding domain"/>
    <property type="match status" value="1"/>
</dbReference>
<evidence type="ECO:0000259" key="17">
    <source>
        <dbReference type="Pfam" id="PF02776"/>
    </source>
</evidence>
<evidence type="ECO:0000256" key="13">
    <source>
        <dbReference type="RuleBase" id="RU003591"/>
    </source>
</evidence>
<proteinExistence type="evidence at transcript level"/>
<dbReference type="Gene3D" id="3.40.50.970">
    <property type="match status" value="2"/>
</dbReference>
<dbReference type="GO" id="GO:0005948">
    <property type="term" value="C:acetolactate synthase complex"/>
    <property type="evidence" value="ECO:0007669"/>
    <property type="project" value="TreeGrafter"/>
</dbReference>
<dbReference type="EMBL" id="JN817966">
    <property type="protein sequence ID" value="AFK80028.1"/>
    <property type="molecule type" value="mRNA"/>
</dbReference>
<keyword evidence="8 13" id="KW-0479">Metal-binding</keyword>
<dbReference type="InterPro" id="IPR045229">
    <property type="entry name" value="TPP_enz"/>
</dbReference>
<comment type="similarity">
    <text evidence="3 13">Belongs to the TPP enzyme family.</text>
</comment>
<dbReference type="GO" id="GO:0003984">
    <property type="term" value="F:acetolactate synthase activity"/>
    <property type="evidence" value="ECO:0007669"/>
    <property type="project" value="UniProtKB-EC"/>
</dbReference>
<dbReference type="Pfam" id="PF00205">
    <property type="entry name" value="TPP_enzyme_M"/>
    <property type="match status" value="1"/>
</dbReference>
<accession>I3VJH2</accession>
<dbReference type="InterPro" id="IPR029035">
    <property type="entry name" value="DHS-like_NAD/FAD-binding_dom"/>
</dbReference>
<dbReference type="InterPro" id="IPR039368">
    <property type="entry name" value="AHAS_TPP"/>
</dbReference>
<evidence type="ECO:0000256" key="5">
    <source>
        <dbReference type="ARBA" id="ARBA00022605"/>
    </source>
</evidence>
<dbReference type="GO" id="GO:0000287">
    <property type="term" value="F:magnesium ion binding"/>
    <property type="evidence" value="ECO:0007669"/>
    <property type="project" value="UniProtKB-UniRule"/>
</dbReference>
<comment type="cofactor">
    <cofactor evidence="13">
        <name>thiamine diphosphate</name>
        <dbReference type="ChEBI" id="CHEBI:58937"/>
    </cofactor>
    <text evidence="13">Binds 1 thiamine pyrophosphate per subunit.</text>
</comment>
<feature type="domain" description="Thiamine pyrophosphate enzyme central" evidence="15">
    <location>
        <begin position="315"/>
        <end position="447"/>
    </location>
</feature>
<dbReference type="InterPro" id="IPR011766">
    <property type="entry name" value="TPP_enzyme_TPP-bd"/>
</dbReference>
<evidence type="ECO:0000313" key="18">
    <source>
        <dbReference type="EMBL" id="AFK80028.1"/>
    </source>
</evidence>
<dbReference type="UniPathway" id="UPA00049">
    <property type="reaction ID" value="UER00059"/>
</dbReference>
<dbReference type="SUPFAM" id="SSF52467">
    <property type="entry name" value="DHS-like NAD/FAD-binding domain"/>
    <property type="match status" value="1"/>
</dbReference>
<feature type="domain" description="Thiamine pyrophosphate enzyme N-terminal TPP-binding" evidence="17">
    <location>
        <begin position="123"/>
        <end position="233"/>
    </location>
</feature>
<reference evidence="18" key="1">
    <citation type="journal article" date="2012" name="Biotechnol. Bioeng.">
        <title>Cloning, mutagenesis, and characterization of the microalga Parietochloris incisa acetohydroxyacid synthase, and its possible use as an endogenous selection marker.</title>
        <authorList>
            <person name="Grundman O."/>
            <person name="Khozin-Goldberg I."/>
            <person name="Raveh D."/>
            <person name="Cohen Z."/>
            <person name="Vyazmensky M."/>
            <person name="Boussiba S."/>
            <person name="Shapira M."/>
        </authorList>
    </citation>
    <scope>NUCLEOTIDE SEQUENCE</scope>
</reference>
<dbReference type="GO" id="GO:0050660">
    <property type="term" value="F:flavin adenine dinucleotide binding"/>
    <property type="evidence" value="ECO:0007669"/>
    <property type="project" value="InterPro"/>
</dbReference>
<dbReference type="UniPathway" id="UPA00047">
    <property type="reaction ID" value="UER00055"/>
</dbReference>
<dbReference type="GO" id="GO:0009635">
    <property type="term" value="P:response to herbicide"/>
    <property type="evidence" value="ECO:0007669"/>
    <property type="project" value="UniProtKB-KW"/>
</dbReference>
<dbReference type="AlphaFoldDB" id="I3VJH2"/>
<keyword evidence="11 13" id="KW-0100">Branched-chain amino acid biosynthesis</keyword>
<dbReference type="Pfam" id="PF02775">
    <property type="entry name" value="TPP_enzyme_C"/>
    <property type="match status" value="1"/>
</dbReference>
<dbReference type="EC" id="2.2.1.6" evidence="4 13"/>
<dbReference type="InterPro" id="IPR012000">
    <property type="entry name" value="Thiamin_PyroP_enz_cen_dom"/>
</dbReference>
<evidence type="ECO:0000256" key="2">
    <source>
        <dbReference type="ARBA" id="ARBA00005025"/>
    </source>
</evidence>
<dbReference type="CDD" id="cd07035">
    <property type="entry name" value="TPP_PYR_POX_like"/>
    <property type="match status" value="1"/>
</dbReference>
<feature type="region of interest" description="Disordered" evidence="14">
    <location>
        <begin position="46"/>
        <end position="93"/>
    </location>
</feature>
<dbReference type="PANTHER" id="PTHR18968">
    <property type="entry name" value="THIAMINE PYROPHOSPHATE ENZYMES"/>
    <property type="match status" value="1"/>
</dbReference>
<evidence type="ECO:0000259" key="15">
    <source>
        <dbReference type="Pfam" id="PF00205"/>
    </source>
</evidence>
<comment type="pathway">
    <text evidence="2 13">Amino-acid biosynthesis; L-valine biosynthesis; L-valine from pyruvate: step 1/4.</text>
</comment>
<evidence type="ECO:0000256" key="7">
    <source>
        <dbReference type="ARBA" id="ARBA00022679"/>
    </source>
</evidence>
<dbReference type="Pfam" id="PF02776">
    <property type="entry name" value="TPP_enzyme_N"/>
    <property type="match status" value="1"/>
</dbReference>
<dbReference type="PANTHER" id="PTHR18968:SF13">
    <property type="entry name" value="ACETOLACTATE SYNTHASE CATALYTIC SUBUNIT, MITOCHONDRIAL"/>
    <property type="match status" value="1"/>
</dbReference>
<evidence type="ECO:0000256" key="14">
    <source>
        <dbReference type="SAM" id="MobiDB-lite"/>
    </source>
</evidence>
<keyword evidence="9 13" id="KW-0460">Magnesium</keyword>
<evidence type="ECO:0000256" key="11">
    <source>
        <dbReference type="ARBA" id="ARBA00023304"/>
    </source>
</evidence>
<organism evidence="18">
    <name type="scientific">Lobosphaera incisa</name>
    <dbReference type="NCBI Taxonomy" id="312850"/>
    <lineage>
        <taxon>Eukaryota</taxon>
        <taxon>Viridiplantae</taxon>
        <taxon>Chlorophyta</taxon>
        <taxon>core chlorophytes</taxon>
        <taxon>Trebouxiophyceae</taxon>
        <taxon>Trebouxiales</taxon>
        <taxon>Trebouxiaceae</taxon>
        <taxon>Lobosphaera</taxon>
    </lineage>
</organism>
<evidence type="ECO:0000256" key="3">
    <source>
        <dbReference type="ARBA" id="ARBA00007812"/>
    </source>
</evidence>
<evidence type="ECO:0000256" key="9">
    <source>
        <dbReference type="ARBA" id="ARBA00022842"/>
    </source>
</evidence>
<evidence type="ECO:0000256" key="6">
    <source>
        <dbReference type="ARBA" id="ARBA00022646"/>
    </source>
</evidence>
<comment type="pathway">
    <text evidence="1 13">Amino-acid biosynthesis; L-isoleucine biosynthesis; L-isoleucine from 2-oxobutanoate: step 1/4.</text>
</comment>
<comment type="cofactor">
    <cofactor evidence="13">
        <name>Mg(2+)</name>
        <dbReference type="ChEBI" id="CHEBI:18420"/>
    </cofactor>
    <text evidence="13">Binds 1 Mg(2+) ion per subunit.</text>
</comment>
<feature type="domain" description="Thiamine pyrophosphate enzyme TPP-binding" evidence="16">
    <location>
        <begin position="508"/>
        <end position="676"/>
    </location>
</feature>
<sequence>MQGTMRPTAGALQQTVGCWHVPAGIPHAQQALRGRILPEELKQRCSATKPRAARQSAVTAAKLAEGKAGTPSRSLRQQPAAPQQQQQQQDSNELVALREAAKASLSSPAPAEWVDRFGSEPRKGADILVQCLEREGAFRVFAYPGGASMEIHQALTRSGIIRNILCRHEQGEIFAAEGYAKCTGDVGVCIATSGPGATNLVTGLADAMLDSVPLVAITGQVPRKMIGTDGFQETPIVEVTRQITKHNFLVMDLDDLPRIMKEAFYLARTGRPGPVLVDVPKDIQQQLAVPDWDTPMAISGYMSRLPAPPNPSQLAAVVRALKEAKRPTLYVGGGALDSSAELREFVRLTDIPVAQTLMGLGTFPEEDPLALQMLGMHGTVYANYAVNDSDLLLAFGVRFDDRVTGKLEAFASRARIVHIDIDPAEICKNKEAHIPICADLRASLIALNELLRRDPLPEGAFADWRAAIEAKKQEFPMTFPERDDVIIPQRAIQMLYEETNGEAIISTGVGQHQMWAAQWYQYNEPRRWVTSGGLGSMGFGLPSALGAAVAYDGTDGRPKKVVVDIDGDGSFLMNCQELATAAVEGLETKIMILNNQHLGMVVQWEDRFYKANRAHTYLGHRANEYHTTLDESHIFPDFVMMAKSCGVPGRRVIKPEELRGAIREMLDTPGPFLLDVMVPHVEHVLPMIPGGGSFKDIITKGDGRDEY</sequence>
<keyword evidence="5 13" id="KW-0028">Amino-acid biosynthesis</keyword>
<evidence type="ECO:0000256" key="12">
    <source>
        <dbReference type="ARBA" id="ARBA00048670"/>
    </source>
</evidence>
<comment type="catalytic activity">
    <reaction evidence="12 13">
        <text>2 pyruvate + H(+) = (2S)-2-acetolactate + CO2</text>
        <dbReference type="Rhea" id="RHEA:25249"/>
        <dbReference type="ChEBI" id="CHEBI:15361"/>
        <dbReference type="ChEBI" id="CHEBI:15378"/>
        <dbReference type="ChEBI" id="CHEBI:16526"/>
        <dbReference type="ChEBI" id="CHEBI:58476"/>
        <dbReference type="EC" id="2.2.1.6"/>
    </reaction>
</comment>
<dbReference type="FunFam" id="3.40.50.970:FF:000007">
    <property type="entry name" value="Acetolactate synthase"/>
    <property type="match status" value="1"/>
</dbReference>
<evidence type="ECO:0000256" key="4">
    <source>
        <dbReference type="ARBA" id="ARBA00013145"/>
    </source>
</evidence>
<dbReference type="CDD" id="cd02015">
    <property type="entry name" value="TPP_AHAS"/>
    <property type="match status" value="1"/>
</dbReference>
<evidence type="ECO:0000256" key="1">
    <source>
        <dbReference type="ARBA" id="ARBA00004974"/>
    </source>
</evidence>
<dbReference type="FunFam" id="3.40.50.1220:FF:000008">
    <property type="entry name" value="Acetolactate synthase"/>
    <property type="match status" value="1"/>
</dbReference>
<dbReference type="InterPro" id="IPR012846">
    <property type="entry name" value="Acetolactate_synth_lsu"/>
</dbReference>
<name>I3VJH2_9CHLO</name>
<feature type="compositionally biased region" description="Low complexity" evidence="14">
    <location>
        <begin position="77"/>
        <end position="89"/>
    </location>
</feature>
<dbReference type="SUPFAM" id="SSF52518">
    <property type="entry name" value="Thiamin diphosphate-binding fold (THDP-binding)"/>
    <property type="match status" value="2"/>
</dbReference>
<evidence type="ECO:0000259" key="16">
    <source>
        <dbReference type="Pfam" id="PF02775"/>
    </source>
</evidence>
<protein>
    <recommendedName>
        <fullName evidence="4 13">Acetolactate synthase</fullName>
        <ecNumber evidence="4 13">2.2.1.6</ecNumber>
    </recommendedName>
</protein>
<evidence type="ECO:0000256" key="8">
    <source>
        <dbReference type="ARBA" id="ARBA00022723"/>
    </source>
</evidence>
<keyword evidence="10 13" id="KW-0786">Thiamine pyrophosphate</keyword>
<evidence type="ECO:0000256" key="10">
    <source>
        <dbReference type="ARBA" id="ARBA00023052"/>
    </source>
</evidence>
<keyword evidence="7 13" id="KW-0808">Transferase</keyword>